<dbReference type="PANTHER" id="PTHR11260">
    <property type="entry name" value="GLUTATHIONE S-TRANSFERASE, GST, SUPERFAMILY, GST DOMAIN CONTAINING"/>
    <property type="match status" value="1"/>
</dbReference>
<comment type="catalytic activity">
    <reaction evidence="2 3">
        <text>RX + glutathione = an S-substituted glutathione + a halide anion + H(+)</text>
        <dbReference type="Rhea" id="RHEA:16437"/>
        <dbReference type="ChEBI" id="CHEBI:15378"/>
        <dbReference type="ChEBI" id="CHEBI:16042"/>
        <dbReference type="ChEBI" id="CHEBI:17792"/>
        <dbReference type="ChEBI" id="CHEBI:57925"/>
        <dbReference type="ChEBI" id="CHEBI:90779"/>
        <dbReference type="EC" id="2.5.1.18"/>
    </reaction>
</comment>
<dbReference type="FunFam" id="1.20.1050.10:FF:000016">
    <property type="entry name" value="Glutathione S-transferase U9"/>
    <property type="match status" value="1"/>
</dbReference>
<keyword evidence="3" id="KW-0963">Cytoplasm</keyword>
<evidence type="ECO:0000313" key="6">
    <source>
        <dbReference type="Proteomes" id="UP000825729"/>
    </source>
</evidence>
<evidence type="ECO:0000256" key="2">
    <source>
        <dbReference type="ARBA" id="ARBA00047960"/>
    </source>
</evidence>
<dbReference type="EC" id="2.5.1.18" evidence="3"/>
<gene>
    <name evidence="5" type="ORF">H6P81_005824</name>
</gene>
<dbReference type="PROSITE" id="PS50405">
    <property type="entry name" value="GST_CTER"/>
    <property type="match status" value="1"/>
</dbReference>
<comment type="function">
    <text evidence="3">Is involved in the conjugation of reduced glutathione to a wide number of exogenous and endogenous hydrophobic electrophiles.</text>
</comment>
<comment type="subcellular location">
    <subcellularLocation>
        <location evidence="3">Cytoplasm</location>
        <location evidence="3">Cytosol</location>
    </subcellularLocation>
</comment>
<dbReference type="GO" id="GO:0004364">
    <property type="term" value="F:glutathione transferase activity"/>
    <property type="evidence" value="ECO:0007669"/>
    <property type="project" value="UniProtKB-UniRule"/>
</dbReference>
<name>A0AAV7EXR0_ARIFI</name>
<dbReference type="InterPro" id="IPR045074">
    <property type="entry name" value="GST_C_Tau"/>
</dbReference>
<dbReference type="Pfam" id="PF13410">
    <property type="entry name" value="GST_C_2"/>
    <property type="match status" value="1"/>
</dbReference>
<dbReference type="AlphaFoldDB" id="A0AAV7EXR0"/>
<dbReference type="GO" id="GO:0009407">
    <property type="term" value="P:toxin catabolic process"/>
    <property type="evidence" value="ECO:0007669"/>
    <property type="project" value="UniProtKB-ARBA"/>
</dbReference>
<evidence type="ECO:0000256" key="1">
    <source>
        <dbReference type="ARBA" id="ARBA00022679"/>
    </source>
</evidence>
<feature type="domain" description="GST C-terminal" evidence="4">
    <location>
        <begin position="13"/>
        <end position="139"/>
    </location>
</feature>
<dbReference type="Gene3D" id="1.20.1050.10">
    <property type="match status" value="1"/>
</dbReference>
<dbReference type="Proteomes" id="UP000825729">
    <property type="component" value="Unassembled WGS sequence"/>
</dbReference>
<dbReference type="CDD" id="cd03185">
    <property type="entry name" value="GST_C_Tau"/>
    <property type="match status" value="1"/>
</dbReference>
<comment type="caution">
    <text evidence="5">The sequence shown here is derived from an EMBL/GenBank/DDBJ whole genome shotgun (WGS) entry which is preliminary data.</text>
</comment>
<dbReference type="SUPFAM" id="SSF47616">
    <property type="entry name" value="GST C-terminal domain-like"/>
    <property type="match status" value="1"/>
</dbReference>
<protein>
    <recommendedName>
        <fullName evidence="3">Glutathione S-transferase</fullName>
        <ecNumber evidence="3">2.5.1.18</ecNumber>
    </recommendedName>
</protein>
<evidence type="ECO:0000313" key="5">
    <source>
        <dbReference type="EMBL" id="KAG9452920.1"/>
    </source>
</evidence>
<dbReference type="GO" id="GO:0005829">
    <property type="term" value="C:cytosol"/>
    <property type="evidence" value="ECO:0007669"/>
    <property type="project" value="UniProtKB-SubCell"/>
</dbReference>
<evidence type="ECO:0000259" key="4">
    <source>
        <dbReference type="PROSITE" id="PS50405"/>
    </source>
</evidence>
<dbReference type="InterPro" id="IPR045073">
    <property type="entry name" value="Omega/Tau-like"/>
</dbReference>
<dbReference type="GO" id="GO:0006749">
    <property type="term" value="P:glutathione metabolic process"/>
    <property type="evidence" value="ECO:0007669"/>
    <property type="project" value="InterPro"/>
</dbReference>
<reference evidence="5 6" key="1">
    <citation type="submission" date="2021-07" db="EMBL/GenBank/DDBJ databases">
        <title>The Aristolochia fimbriata genome: insights into angiosperm evolution, floral development and chemical biosynthesis.</title>
        <authorList>
            <person name="Jiao Y."/>
        </authorList>
    </citation>
    <scope>NUCLEOTIDE SEQUENCE [LARGE SCALE GENOMIC DNA]</scope>
    <source>
        <strain evidence="5">IBCAS-2021</strain>
        <tissue evidence="5">Leaf</tissue>
    </source>
</reference>
<keyword evidence="6" id="KW-1185">Reference proteome</keyword>
<proteinExistence type="inferred from homology"/>
<dbReference type="InterPro" id="IPR010987">
    <property type="entry name" value="Glutathione-S-Trfase_C-like"/>
</dbReference>
<organism evidence="5 6">
    <name type="scientific">Aristolochia fimbriata</name>
    <name type="common">White veined hardy Dutchman's pipe vine</name>
    <dbReference type="NCBI Taxonomy" id="158543"/>
    <lineage>
        <taxon>Eukaryota</taxon>
        <taxon>Viridiplantae</taxon>
        <taxon>Streptophyta</taxon>
        <taxon>Embryophyta</taxon>
        <taxon>Tracheophyta</taxon>
        <taxon>Spermatophyta</taxon>
        <taxon>Magnoliopsida</taxon>
        <taxon>Magnoliidae</taxon>
        <taxon>Piperales</taxon>
        <taxon>Aristolochiaceae</taxon>
        <taxon>Aristolochia</taxon>
    </lineage>
</organism>
<keyword evidence="1 3" id="KW-0808">Transferase</keyword>
<sequence length="152" mass="17521">MEQDHDVPLLPKDPYQRSKARFWAQFVDNSMTLVNVVRTVGEEQEAARYELVEKLHILEKGLGEDFCGGSPYLHGEHPGYLDIVIGTKLMDSQAVEEVIGLEFFDPDKHPLLFKWLTKLKELEVVKETTPAHERTVAYVQRFREKALNPSKQ</sequence>
<dbReference type="InterPro" id="IPR036282">
    <property type="entry name" value="Glutathione-S-Trfase_C_sf"/>
</dbReference>
<dbReference type="PANTHER" id="PTHR11260:SF622">
    <property type="entry name" value="GLUTATHIONE S-TRANSFERASE"/>
    <property type="match status" value="1"/>
</dbReference>
<dbReference type="EMBL" id="JAINDJ010000003">
    <property type="protein sequence ID" value="KAG9452920.1"/>
    <property type="molecule type" value="Genomic_DNA"/>
</dbReference>
<accession>A0AAV7EXR0</accession>
<comment type="similarity">
    <text evidence="3">Belongs to the GST superfamily.</text>
</comment>
<evidence type="ECO:0000256" key="3">
    <source>
        <dbReference type="RuleBase" id="RU369102"/>
    </source>
</evidence>